<sequence>MAASGRGDVVAGASARRALAAHTSSAMDAYVDGLVLTEPDLPVGAGGSVDESADEVRQHMPADGFPHLVETITDHATGRHCTYGGGPGSSARIRHS</sequence>
<gene>
    <name evidence="1" type="ORF">HNR23_001251</name>
</gene>
<dbReference type="Gene3D" id="1.10.357.10">
    <property type="entry name" value="Tetracycline Repressor, domain 2"/>
    <property type="match status" value="1"/>
</dbReference>
<evidence type="ECO:0000313" key="2">
    <source>
        <dbReference type="Proteomes" id="UP000546642"/>
    </source>
</evidence>
<dbReference type="AlphaFoldDB" id="A0A7W9YH83"/>
<evidence type="ECO:0000313" key="1">
    <source>
        <dbReference type="EMBL" id="MBB6171191.1"/>
    </source>
</evidence>
<keyword evidence="2" id="KW-1185">Reference proteome</keyword>
<name>A0A7W9YH83_9ACTN</name>
<dbReference type="EMBL" id="JACHDS010000001">
    <property type="protein sequence ID" value="MBB6171191.1"/>
    <property type="molecule type" value="Genomic_DNA"/>
</dbReference>
<accession>A0A7W9YH83</accession>
<dbReference type="Proteomes" id="UP000546642">
    <property type="component" value="Unassembled WGS sequence"/>
</dbReference>
<dbReference type="RefSeq" id="WP_184074407.1">
    <property type="nucleotide sequence ID" value="NZ_JACHDS010000001.1"/>
</dbReference>
<proteinExistence type="predicted"/>
<organism evidence="1 2">
    <name type="scientific">Nocardiopsis mwathae</name>
    <dbReference type="NCBI Taxonomy" id="1472723"/>
    <lineage>
        <taxon>Bacteria</taxon>
        <taxon>Bacillati</taxon>
        <taxon>Actinomycetota</taxon>
        <taxon>Actinomycetes</taxon>
        <taxon>Streptosporangiales</taxon>
        <taxon>Nocardiopsidaceae</taxon>
        <taxon>Nocardiopsis</taxon>
    </lineage>
</organism>
<protein>
    <submittedName>
        <fullName evidence="1">Uncharacterized protein</fullName>
    </submittedName>
</protein>
<reference evidence="1 2" key="1">
    <citation type="submission" date="2020-08" db="EMBL/GenBank/DDBJ databases">
        <title>Sequencing the genomes of 1000 actinobacteria strains.</title>
        <authorList>
            <person name="Klenk H.-P."/>
        </authorList>
    </citation>
    <scope>NUCLEOTIDE SEQUENCE [LARGE SCALE GENOMIC DNA]</scope>
    <source>
        <strain evidence="1 2">DSM 46659</strain>
    </source>
</reference>
<comment type="caution">
    <text evidence="1">The sequence shown here is derived from an EMBL/GenBank/DDBJ whole genome shotgun (WGS) entry which is preliminary data.</text>
</comment>